<dbReference type="Proteomes" id="UP001283361">
    <property type="component" value="Unassembled WGS sequence"/>
</dbReference>
<protein>
    <submittedName>
        <fullName evidence="2">Uncharacterized protein</fullName>
    </submittedName>
</protein>
<evidence type="ECO:0000256" key="1">
    <source>
        <dbReference type="SAM" id="MobiDB-lite"/>
    </source>
</evidence>
<keyword evidence="3" id="KW-1185">Reference proteome</keyword>
<organism evidence="2 3">
    <name type="scientific">Elysia crispata</name>
    <name type="common">lettuce slug</name>
    <dbReference type="NCBI Taxonomy" id="231223"/>
    <lineage>
        <taxon>Eukaryota</taxon>
        <taxon>Metazoa</taxon>
        <taxon>Spiralia</taxon>
        <taxon>Lophotrochozoa</taxon>
        <taxon>Mollusca</taxon>
        <taxon>Gastropoda</taxon>
        <taxon>Heterobranchia</taxon>
        <taxon>Euthyneura</taxon>
        <taxon>Panpulmonata</taxon>
        <taxon>Sacoglossa</taxon>
        <taxon>Placobranchoidea</taxon>
        <taxon>Plakobranchidae</taxon>
        <taxon>Elysia</taxon>
    </lineage>
</organism>
<evidence type="ECO:0000313" key="3">
    <source>
        <dbReference type="Proteomes" id="UP001283361"/>
    </source>
</evidence>
<dbReference type="PANTHER" id="PTHR10773">
    <property type="entry name" value="DNA-DIRECTED RNA POLYMERASES I, II, AND III SUBUNIT RPABC2"/>
    <property type="match status" value="1"/>
</dbReference>
<reference evidence="2" key="1">
    <citation type="journal article" date="2023" name="G3 (Bethesda)">
        <title>A reference genome for the long-term kleptoplast-retaining sea slug Elysia crispata morphotype clarki.</title>
        <authorList>
            <person name="Eastman K.E."/>
            <person name="Pendleton A.L."/>
            <person name="Shaikh M.A."/>
            <person name="Suttiyut T."/>
            <person name="Ogas R."/>
            <person name="Tomko P."/>
            <person name="Gavelis G."/>
            <person name="Widhalm J.R."/>
            <person name="Wisecaver J.H."/>
        </authorList>
    </citation>
    <scope>NUCLEOTIDE SEQUENCE</scope>
    <source>
        <strain evidence="2">ECLA1</strain>
    </source>
</reference>
<sequence length="199" mass="23519">MVETVFNKQNEAGVCGPDHRGRQQSANKLEERRLVIKEHIKSFPRVPNLYCRKETVGKEFLESQMTIEQMYNLYKQSREKTGAKPASDWVYRDVLWTQFKISFHHRNRDPCATCMSYTNSNEEEKSQKQEEYDRHIREKKLVAVIKEEAKKGSSGKCYYASAAFDLEGGALNAQSFCWKCLLFEKTEHLQLYRIQLWYR</sequence>
<comment type="caution">
    <text evidence="2">The sequence shown here is derived from an EMBL/GenBank/DDBJ whole genome shotgun (WGS) entry which is preliminary data.</text>
</comment>
<name>A0AAE0XW82_9GAST</name>
<evidence type="ECO:0000313" key="2">
    <source>
        <dbReference type="EMBL" id="KAK3720475.1"/>
    </source>
</evidence>
<gene>
    <name evidence="2" type="ORF">RRG08_058363</name>
</gene>
<dbReference type="AlphaFoldDB" id="A0AAE0XW82"/>
<dbReference type="EMBL" id="JAWDGP010007405">
    <property type="protein sequence ID" value="KAK3720475.1"/>
    <property type="molecule type" value="Genomic_DNA"/>
</dbReference>
<feature type="region of interest" description="Disordered" evidence="1">
    <location>
        <begin position="9"/>
        <end position="29"/>
    </location>
</feature>
<accession>A0AAE0XW82</accession>
<proteinExistence type="predicted"/>
<dbReference type="PANTHER" id="PTHR10773:SF19">
    <property type="match status" value="1"/>
</dbReference>